<dbReference type="SMART" id="SM01008">
    <property type="entry name" value="Ald_Xan_dh_C"/>
    <property type="match status" value="1"/>
</dbReference>
<feature type="region of interest" description="Disordered" evidence="1">
    <location>
        <begin position="1"/>
        <end position="23"/>
    </location>
</feature>
<dbReference type="PROSITE" id="PS51318">
    <property type="entry name" value="TAT"/>
    <property type="match status" value="1"/>
</dbReference>
<organism evidence="3 4">
    <name type="scientific">Marinobacterium lutimaris</name>
    <dbReference type="NCBI Taxonomy" id="568106"/>
    <lineage>
        <taxon>Bacteria</taxon>
        <taxon>Pseudomonadati</taxon>
        <taxon>Pseudomonadota</taxon>
        <taxon>Gammaproteobacteria</taxon>
        <taxon>Oceanospirillales</taxon>
        <taxon>Oceanospirillaceae</taxon>
        <taxon>Marinobacterium</taxon>
    </lineage>
</organism>
<evidence type="ECO:0000313" key="4">
    <source>
        <dbReference type="Proteomes" id="UP000236745"/>
    </source>
</evidence>
<dbReference type="InterPro" id="IPR037165">
    <property type="entry name" value="AldOxase/xan_DH_Mopterin-bd_sf"/>
</dbReference>
<dbReference type="Gene3D" id="3.30.365.10">
    <property type="entry name" value="Aldehyde oxidase/xanthine dehydrogenase, molybdopterin binding domain"/>
    <property type="match status" value="4"/>
</dbReference>
<dbReference type="InterPro" id="IPR046867">
    <property type="entry name" value="AldOxase/xan_DH_MoCoBD2"/>
</dbReference>
<reference evidence="3 4" key="1">
    <citation type="submission" date="2016-10" db="EMBL/GenBank/DDBJ databases">
        <authorList>
            <person name="de Groot N.N."/>
        </authorList>
    </citation>
    <scope>NUCLEOTIDE SEQUENCE [LARGE SCALE GENOMIC DNA]</scope>
    <source>
        <strain evidence="3 4">DSM 22012</strain>
    </source>
</reference>
<dbReference type="GO" id="GO:0016491">
    <property type="term" value="F:oxidoreductase activity"/>
    <property type="evidence" value="ECO:0007669"/>
    <property type="project" value="InterPro"/>
</dbReference>
<dbReference type="RefSeq" id="WP_235009033.1">
    <property type="nucleotide sequence ID" value="NZ_FNVQ01000001.1"/>
</dbReference>
<accession>A0A1H5VCB5</accession>
<dbReference type="AlphaFoldDB" id="A0A1H5VCB5"/>
<dbReference type="InterPro" id="IPR006311">
    <property type="entry name" value="TAT_signal"/>
</dbReference>
<name>A0A1H5VCB5_9GAMM</name>
<dbReference type="Gene3D" id="3.90.1170.50">
    <property type="entry name" value="Aldehyde oxidase/xanthine dehydrogenase, a/b hammerhead"/>
    <property type="match status" value="1"/>
</dbReference>
<dbReference type="EMBL" id="FNVQ01000001">
    <property type="protein sequence ID" value="SEF84863.1"/>
    <property type="molecule type" value="Genomic_DNA"/>
</dbReference>
<dbReference type="Pfam" id="PF02738">
    <property type="entry name" value="MoCoBD_1"/>
    <property type="match status" value="1"/>
</dbReference>
<sequence length="738" mass="78452">MRFMSELTSKLVSEQQPQGGTSRRGFLKLMGGAGVGLTLAINTPFSLANASESPEALNADGDFAPNAFVRIAPDNSVSVVIKHIEMGQGTFTGLSTIVADELDAAWSQVVPVPAPADASRYNNLAFGPMQGTGGSTAIANSWEQLRFAGATAKAMLVAAAAQAWNVPASEIRVSEGVLSHASGREATFGEMADRAAQLPVPEPKSITLKTPDQFVLIGKSVSRKDVGKNDGTAIFTQDFKLDGMLTALVLHPPRFGATLVSFDDSETRASNGVVDVVQIPSGIAVLAKDYWSAHVGRGKLKAQWDESGAISQSSDEMMAEYRELSQKEGLPARNDGDAAAAISDAATVVEATYEFPYLSHAPMEPMNCVALVKPDGCEIWNGEQFQTVDQNNIAAVLGIKPEQVKINMLYAGGSFGRRANPHSDYLVETVHIAKAKPGVPVKLVWSREDDVHAGYYRPAYVHRLRGGLDAEGNITGWQQHIVGQSIAQGTLFEGGMIKDGVDDTSVEGASNLPYAIPNLNVSLTTTQKQVPVVWWRSVGSTHTAYATEAFLDELAAKAGKDPVELRMQLLKGEPRWQGVLKLAAEKAGWGSEVPEGRGRGVAVHKSFGTYVAQVAEVSLTDSGQLKVEKVVCAVDCGVAINPDVIRAQMEGGIGFGLSPAMMSAITLDKGKVVESNFHNYQVLRINQMPEIEVHIVPSAEAPTGVGEPGVPPIAPAVANALAALTGKRYHQLPIKLDA</sequence>
<dbReference type="InterPro" id="IPR012368">
    <property type="entry name" value="OxRdtase_Mopterin-bd_su_IorB"/>
</dbReference>
<evidence type="ECO:0000313" key="3">
    <source>
        <dbReference type="EMBL" id="SEF84863.1"/>
    </source>
</evidence>
<dbReference type="InterPro" id="IPR052516">
    <property type="entry name" value="N-heterocyclic_Hydroxylase"/>
</dbReference>
<dbReference type="PIRSF" id="PIRSF036389">
    <property type="entry name" value="IOR_B"/>
    <property type="match status" value="1"/>
</dbReference>
<keyword evidence="4" id="KW-1185">Reference proteome</keyword>
<dbReference type="Proteomes" id="UP000236745">
    <property type="component" value="Unassembled WGS sequence"/>
</dbReference>
<evidence type="ECO:0000259" key="2">
    <source>
        <dbReference type="SMART" id="SM01008"/>
    </source>
</evidence>
<feature type="compositionally biased region" description="Polar residues" evidence="1">
    <location>
        <begin position="1"/>
        <end position="21"/>
    </location>
</feature>
<protein>
    <submittedName>
        <fullName evidence="3">Isoquinoline 1-oxidoreductase, beta subunit</fullName>
    </submittedName>
</protein>
<feature type="domain" description="Aldehyde oxidase/xanthine dehydrogenase a/b hammerhead" evidence="2">
    <location>
        <begin position="230"/>
        <end position="308"/>
    </location>
</feature>
<dbReference type="Pfam" id="PF20256">
    <property type="entry name" value="MoCoBD_2"/>
    <property type="match status" value="2"/>
</dbReference>
<gene>
    <name evidence="3" type="ORF">SAMN05444390_101688</name>
</gene>
<dbReference type="PANTHER" id="PTHR47495">
    <property type="entry name" value="ALDEHYDE DEHYDROGENASE"/>
    <property type="match status" value="1"/>
</dbReference>
<evidence type="ECO:0000256" key="1">
    <source>
        <dbReference type="SAM" id="MobiDB-lite"/>
    </source>
</evidence>
<dbReference type="InterPro" id="IPR000674">
    <property type="entry name" value="Ald_Oxase/Xan_DH_a/b"/>
</dbReference>
<dbReference type="PANTHER" id="PTHR47495:SF2">
    <property type="entry name" value="ALDEHYDE DEHYDROGENASE"/>
    <property type="match status" value="1"/>
</dbReference>
<dbReference type="SUPFAM" id="SSF56003">
    <property type="entry name" value="Molybdenum cofactor-binding domain"/>
    <property type="match status" value="2"/>
</dbReference>
<proteinExistence type="predicted"/>
<dbReference type="InterPro" id="IPR008274">
    <property type="entry name" value="AldOxase/xan_DH_MoCoBD1"/>
</dbReference>